<gene>
    <name evidence="7" type="ORF">HMN09_01123500</name>
</gene>
<organism evidence="7 8">
    <name type="scientific">Mycena chlorophos</name>
    <name type="common">Agaric fungus</name>
    <name type="synonym">Agaricus chlorophos</name>
    <dbReference type="NCBI Taxonomy" id="658473"/>
    <lineage>
        <taxon>Eukaryota</taxon>
        <taxon>Fungi</taxon>
        <taxon>Dikarya</taxon>
        <taxon>Basidiomycota</taxon>
        <taxon>Agaricomycotina</taxon>
        <taxon>Agaricomycetes</taxon>
        <taxon>Agaricomycetidae</taxon>
        <taxon>Agaricales</taxon>
        <taxon>Marasmiineae</taxon>
        <taxon>Mycenaceae</taxon>
        <taxon>Mycena</taxon>
    </lineage>
</organism>
<reference evidence="7" key="1">
    <citation type="submission" date="2020-05" db="EMBL/GenBank/DDBJ databases">
        <title>Mycena genomes resolve the evolution of fungal bioluminescence.</title>
        <authorList>
            <person name="Tsai I.J."/>
        </authorList>
    </citation>
    <scope>NUCLEOTIDE SEQUENCE</scope>
    <source>
        <strain evidence="7">110903Hualien_Pintung</strain>
    </source>
</reference>
<keyword evidence="3" id="KW-0378">Hydrolase</keyword>
<feature type="domain" description="Peptidase S33 tripeptidyl aminopeptidase-like C-terminal" evidence="6">
    <location>
        <begin position="420"/>
        <end position="506"/>
    </location>
</feature>
<dbReference type="Gene3D" id="3.40.50.1820">
    <property type="entry name" value="alpha/beta hydrolase"/>
    <property type="match status" value="1"/>
</dbReference>
<evidence type="ECO:0008006" key="9">
    <source>
        <dbReference type="Google" id="ProtNLM"/>
    </source>
</evidence>
<evidence type="ECO:0000313" key="8">
    <source>
        <dbReference type="Proteomes" id="UP000613580"/>
    </source>
</evidence>
<protein>
    <recommendedName>
        <fullName evidence="9">AB hydrolase-1 domain-containing protein</fullName>
    </recommendedName>
</protein>
<dbReference type="SUPFAM" id="SSF53474">
    <property type="entry name" value="alpha/beta-Hydrolases"/>
    <property type="match status" value="1"/>
</dbReference>
<dbReference type="OrthoDB" id="413670at2759"/>
<dbReference type="PANTHER" id="PTHR43248:SF29">
    <property type="entry name" value="TRIPEPTIDYL AMINOPEPTIDASE"/>
    <property type="match status" value="1"/>
</dbReference>
<evidence type="ECO:0000259" key="5">
    <source>
        <dbReference type="Pfam" id="PF00561"/>
    </source>
</evidence>
<evidence type="ECO:0000256" key="4">
    <source>
        <dbReference type="SAM" id="SignalP"/>
    </source>
</evidence>
<proteinExistence type="inferred from homology"/>
<dbReference type="GO" id="GO:0016787">
    <property type="term" value="F:hydrolase activity"/>
    <property type="evidence" value="ECO:0007669"/>
    <property type="project" value="UniProtKB-KW"/>
</dbReference>
<evidence type="ECO:0000259" key="6">
    <source>
        <dbReference type="Pfam" id="PF08386"/>
    </source>
</evidence>
<keyword evidence="2 4" id="KW-0732">Signal</keyword>
<dbReference type="InterPro" id="IPR029058">
    <property type="entry name" value="AB_hydrolase_fold"/>
</dbReference>
<sequence>MTPLLLAFSILTAGQSIHGLVLPRTFNATLPAPLRTVNCTTNVPQPIAAALNLTTGVFPSQLPPSLVCGEIDVPMDYSKPLGPGNNITVGFAMNRPQNPVGLMLFHAGGPGLDAASAAWAIALNSSDAATFEGLEEMDFLAVNTRGIQFSNPLNCTANTFYNNVSFAFPSTQAEFNEYQTAVGNFIQSCVDNTSPPGIVQHVGTAEVIQDYDAIRAALGYEQMHFVGVSYGTFVGAAYAAMFPTHVGRFILDAVLPHGMPFQEMITDQVAAINRLLQRADAFCIVDTTCPFHAQGKGAIVSAWDALLAKALASPLPAAECGPGKGCNAPVTATDLRLGASVFLRTDPDFPAFNQALDEALNKGDASKFAYVPAADIRESVVVPLLCSDLKIDNTSFAQFEAFSTNSNSSDPAHMVYSQIWQFALMCDAWPFGAPEPATLPTDLPILWTTSDFDLNLPTELTTFAFEQAPNSALLIRHGDDHVTIDLPNLASHQLQVDFLLTGTFPPAQDNANVTVIPPGGKRSTTPPDPYAVPLGVIAGDFSTVEQLPFSASVPAADVAAKTSDGVSRRPVPLVVGWVLALGIAVVVGL</sequence>
<comment type="similarity">
    <text evidence="1">Belongs to the peptidase S33 family.</text>
</comment>
<name>A0A8H6SA57_MYCCL</name>
<dbReference type="Pfam" id="PF00561">
    <property type="entry name" value="Abhydrolase_1"/>
    <property type="match status" value="1"/>
</dbReference>
<dbReference type="PANTHER" id="PTHR43248">
    <property type="entry name" value="2-SUCCINYL-6-HYDROXY-2,4-CYCLOHEXADIENE-1-CARBOXYLATE SYNTHASE"/>
    <property type="match status" value="1"/>
</dbReference>
<evidence type="ECO:0000256" key="3">
    <source>
        <dbReference type="ARBA" id="ARBA00022801"/>
    </source>
</evidence>
<dbReference type="Proteomes" id="UP000613580">
    <property type="component" value="Unassembled WGS sequence"/>
</dbReference>
<feature type="chain" id="PRO_5034981279" description="AB hydrolase-1 domain-containing protein" evidence="4">
    <location>
        <begin position="20"/>
        <end position="589"/>
    </location>
</feature>
<evidence type="ECO:0000313" key="7">
    <source>
        <dbReference type="EMBL" id="KAF7295806.1"/>
    </source>
</evidence>
<evidence type="ECO:0000256" key="2">
    <source>
        <dbReference type="ARBA" id="ARBA00022729"/>
    </source>
</evidence>
<dbReference type="InterPro" id="IPR000073">
    <property type="entry name" value="AB_hydrolase_1"/>
</dbReference>
<feature type="domain" description="AB hydrolase-1" evidence="5">
    <location>
        <begin position="102"/>
        <end position="292"/>
    </location>
</feature>
<evidence type="ECO:0000256" key="1">
    <source>
        <dbReference type="ARBA" id="ARBA00010088"/>
    </source>
</evidence>
<dbReference type="Pfam" id="PF08386">
    <property type="entry name" value="Abhydrolase_4"/>
    <property type="match status" value="1"/>
</dbReference>
<keyword evidence="8" id="KW-1185">Reference proteome</keyword>
<dbReference type="InterPro" id="IPR013595">
    <property type="entry name" value="Pept_S33_TAP-like_C"/>
</dbReference>
<dbReference type="AlphaFoldDB" id="A0A8H6SA57"/>
<comment type="caution">
    <text evidence="7">The sequence shown here is derived from an EMBL/GenBank/DDBJ whole genome shotgun (WGS) entry which is preliminary data.</text>
</comment>
<dbReference type="EMBL" id="JACAZE010000018">
    <property type="protein sequence ID" value="KAF7295806.1"/>
    <property type="molecule type" value="Genomic_DNA"/>
</dbReference>
<accession>A0A8H6SA57</accession>
<dbReference type="InterPro" id="IPR051601">
    <property type="entry name" value="Serine_prot/Carboxylest_S33"/>
</dbReference>
<feature type="signal peptide" evidence="4">
    <location>
        <begin position="1"/>
        <end position="19"/>
    </location>
</feature>